<name>G2R9E5_THETT</name>
<dbReference type="EMBL" id="CP003012">
    <property type="protein sequence ID" value="AEO68686.1"/>
    <property type="molecule type" value="Genomic_DNA"/>
</dbReference>
<dbReference type="RefSeq" id="XP_003655022.1">
    <property type="nucleotide sequence ID" value="XM_003654974.1"/>
</dbReference>
<dbReference type="PANTHER" id="PTHR21310">
    <property type="entry name" value="AMINOGLYCOSIDE PHOSPHOTRANSFERASE-RELATED-RELATED"/>
    <property type="match status" value="1"/>
</dbReference>
<proteinExistence type="predicted"/>
<protein>
    <submittedName>
        <fullName evidence="1">Uncharacterized protein</fullName>
    </submittedName>
</protein>
<dbReference type="HOGENOM" id="CLU_077207_0_0_1"/>
<evidence type="ECO:0000313" key="2">
    <source>
        <dbReference type="Proteomes" id="UP000008181"/>
    </source>
</evidence>
<dbReference type="GeneID" id="11524175"/>
<dbReference type="Proteomes" id="UP000008181">
    <property type="component" value="Chromosome 4"/>
</dbReference>
<dbReference type="KEGG" id="ttt:THITE_2054530"/>
<dbReference type="eggNOG" id="ENOG502SNEF">
    <property type="taxonomic scope" value="Eukaryota"/>
</dbReference>
<dbReference type="InterPro" id="IPR011009">
    <property type="entry name" value="Kinase-like_dom_sf"/>
</dbReference>
<reference evidence="1 2" key="1">
    <citation type="journal article" date="2011" name="Nat. Biotechnol.">
        <title>Comparative genomic analysis of the thermophilic biomass-degrading fungi Myceliophthora thermophila and Thielavia terrestris.</title>
        <authorList>
            <person name="Berka R.M."/>
            <person name="Grigoriev I.V."/>
            <person name="Otillar R."/>
            <person name="Salamov A."/>
            <person name="Grimwood J."/>
            <person name="Reid I."/>
            <person name="Ishmael N."/>
            <person name="John T."/>
            <person name="Darmond C."/>
            <person name="Moisan M.-C."/>
            <person name="Henrissat B."/>
            <person name="Coutinho P.M."/>
            <person name="Lombard V."/>
            <person name="Natvig D.O."/>
            <person name="Lindquist E."/>
            <person name="Schmutz J."/>
            <person name="Lucas S."/>
            <person name="Harris P."/>
            <person name="Powlowski J."/>
            <person name="Bellemare A."/>
            <person name="Taylor D."/>
            <person name="Butler G."/>
            <person name="de Vries R.P."/>
            <person name="Allijn I.E."/>
            <person name="van den Brink J."/>
            <person name="Ushinsky S."/>
            <person name="Storms R."/>
            <person name="Powell A.J."/>
            <person name="Paulsen I.T."/>
            <person name="Elbourne L.D.H."/>
            <person name="Baker S.E."/>
            <person name="Magnuson J."/>
            <person name="LaBoissiere S."/>
            <person name="Clutterbuck A.J."/>
            <person name="Martinez D."/>
            <person name="Wogulis M."/>
            <person name="de Leon A.L."/>
            <person name="Rey M.W."/>
            <person name="Tsang A."/>
        </authorList>
    </citation>
    <scope>NUCLEOTIDE SEQUENCE [LARGE SCALE GENOMIC DNA]</scope>
    <source>
        <strain evidence="2">ATCC 38088 / NRRL 8126</strain>
    </source>
</reference>
<sequence length="313" mass="35157">MRSQIKTDKIEAERARWVAALNDSDVCRLASSFRGGDPCTIFRPRQHGAFNVCFFVEFKSPWQCWVVRFPIPITLSKAVLDEKTEVEVTTMRYVSAKTTIPVPKVHAYAFSDSAPNGLPYIIMDYVDGRSLKDLGFKSGTETWGSLIFAGRQTAAAKHLHRQLADVYIQLRQLEFPRIGALGLPSREVSALTCDLDQIGVYNRPLSIDMALQDLDGLQPDDIFPPRETLSTAIEFADGLLRLAHSKLDKEPDQGMDEVEPASVLYVAHHFERFVRDEWLDRSADRGPFVLSMSIPTCVLCTVFGKAKHRPARA</sequence>
<organism evidence="1 2">
    <name type="scientific">Thermothielavioides terrestris (strain ATCC 38088 / NRRL 8126)</name>
    <name type="common">Thielavia terrestris</name>
    <dbReference type="NCBI Taxonomy" id="578455"/>
    <lineage>
        <taxon>Eukaryota</taxon>
        <taxon>Fungi</taxon>
        <taxon>Dikarya</taxon>
        <taxon>Ascomycota</taxon>
        <taxon>Pezizomycotina</taxon>
        <taxon>Sordariomycetes</taxon>
        <taxon>Sordariomycetidae</taxon>
        <taxon>Sordariales</taxon>
        <taxon>Chaetomiaceae</taxon>
        <taxon>Thermothielavioides</taxon>
        <taxon>Thermothielavioides terrestris</taxon>
    </lineage>
</organism>
<dbReference type="PANTHER" id="PTHR21310:SF15">
    <property type="entry name" value="AMINOGLYCOSIDE PHOSPHOTRANSFERASE DOMAIN-CONTAINING PROTEIN"/>
    <property type="match status" value="1"/>
</dbReference>
<dbReference type="SUPFAM" id="SSF56112">
    <property type="entry name" value="Protein kinase-like (PK-like)"/>
    <property type="match status" value="1"/>
</dbReference>
<keyword evidence="2" id="KW-1185">Reference proteome</keyword>
<dbReference type="OrthoDB" id="10003767at2759"/>
<dbReference type="InterPro" id="IPR051678">
    <property type="entry name" value="AGP_Transferase"/>
</dbReference>
<evidence type="ECO:0000313" key="1">
    <source>
        <dbReference type="EMBL" id="AEO68686.1"/>
    </source>
</evidence>
<accession>G2R9E5</accession>
<dbReference type="Gene3D" id="3.30.200.20">
    <property type="entry name" value="Phosphorylase Kinase, domain 1"/>
    <property type="match status" value="1"/>
</dbReference>
<dbReference type="AlphaFoldDB" id="G2R9E5"/>
<gene>
    <name evidence="1" type="ORF">THITE_2054530</name>
</gene>